<evidence type="ECO:0000313" key="8">
    <source>
        <dbReference type="Proteomes" id="UP000317715"/>
    </source>
</evidence>
<dbReference type="PANTHER" id="PTHR42718:SF39">
    <property type="entry name" value="ACTINORHODIN TRANSPORTER-RELATED"/>
    <property type="match status" value="1"/>
</dbReference>
<feature type="transmembrane region" description="Helical" evidence="5">
    <location>
        <begin position="102"/>
        <end position="123"/>
    </location>
</feature>
<evidence type="ECO:0000256" key="3">
    <source>
        <dbReference type="ARBA" id="ARBA00022989"/>
    </source>
</evidence>
<feature type="transmembrane region" description="Helical" evidence="5">
    <location>
        <begin position="165"/>
        <end position="186"/>
    </location>
</feature>
<feature type="transmembrane region" description="Helical" evidence="5">
    <location>
        <begin position="443"/>
        <end position="463"/>
    </location>
</feature>
<feature type="transmembrane region" description="Helical" evidence="5">
    <location>
        <begin position="48"/>
        <end position="65"/>
    </location>
</feature>
<dbReference type="InterPro" id="IPR036259">
    <property type="entry name" value="MFS_trans_sf"/>
</dbReference>
<gene>
    <name evidence="7" type="ORF">AAU01_02630</name>
</gene>
<dbReference type="GO" id="GO:0022857">
    <property type="term" value="F:transmembrane transporter activity"/>
    <property type="evidence" value="ECO:0007669"/>
    <property type="project" value="InterPro"/>
</dbReference>
<evidence type="ECO:0000256" key="1">
    <source>
        <dbReference type="ARBA" id="ARBA00004651"/>
    </source>
</evidence>
<dbReference type="SUPFAM" id="SSF103473">
    <property type="entry name" value="MFS general substrate transporter"/>
    <property type="match status" value="1"/>
</dbReference>
<dbReference type="EMBL" id="BJMD01000001">
    <property type="protein sequence ID" value="GEB17508.1"/>
    <property type="molecule type" value="Genomic_DNA"/>
</dbReference>
<feature type="transmembrane region" description="Helical" evidence="5">
    <location>
        <begin position="271"/>
        <end position="297"/>
    </location>
</feature>
<evidence type="ECO:0000313" key="7">
    <source>
        <dbReference type="EMBL" id="GEB17508.1"/>
    </source>
</evidence>
<dbReference type="Gene3D" id="1.20.1250.20">
    <property type="entry name" value="MFS general substrate transporter like domains"/>
    <property type="match status" value="1"/>
</dbReference>
<feature type="transmembrane region" description="Helical" evidence="5">
    <location>
        <begin position="231"/>
        <end position="251"/>
    </location>
</feature>
<evidence type="ECO:0000256" key="5">
    <source>
        <dbReference type="SAM" id="Phobius"/>
    </source>
</evidence>
<feature type="transmembrane region" description="Helical" evidence="5">
    <location>
        <begin position="336"/>
        <end position="355"/>
    </location>
</feature>
<feature type="transmembrane region" description="Helical" evidence="5">
    <location>
        <begin position="135"/>
        <end position="159"/>
    </location>
</feature>
<feature type="transmembrane region" description="Helical" evidence="5">
    <location>
        <begin position="411"/>
        <end position="431"/>
    </location>
</feature>
<dbReference type="InterPro" id="IPR011701">
    <property type="entry name" value="MFS"/>
</dbReference>
<organism evidence="7 8">
    <name type="scientific">Paenarthrobacter aurescens</name>
    <name type="common">Arthrobacter aurescens</name>
    <dbReference type="NCBI Taxonomy" id="43663"/>
    <lineage>
        <taxon>Bacteria</taxon>
        <taxon>Bacillati</taxon>
        <taxon>Actinomycetota</taxon>
        <taxon>Actinomycetes</taxon>
        <taxon>Micrococcales</taxon>
        <taxon>Micrococcaceae</taxon>
        <taxon>Paenarthrobacter</taxon>
    </lineage>
</organism>
<evidence type="ECO:0000256" key="4">
    <source>
        <dbReference type="ARBA" id="ARBA00023136"/>
    </source>
</evidence>
<dbReference type="RefSeq" id="WP_246095647.1">
    <property type="nucleotide sequence ID" value="NZ_BAAAWK010000001.1"/>
</dbReference>
<feature type="transmembrane region" description="Helical" evidence="5">
    <location>
        <begin position="361"/>
        <end position="383"/>
    </location>
</feature>
<feature type="domain" description="Major facilitator superfamily (MFS) profile" evidence="6">
    <location>
        <begin position="11"/>
        <end position="469"/>
    </location>
</feature>
<sequence>MGHGNHAKRSALWLCLGAGFITLLDQSMFVLAVPAMSASLHADSGSVQWILASYSLAFGVALVPAGRLGDIVGRRTLFIAGIAVFGASSLVGGLATDPSLVIIARLLQGLGAGTLNPQVLGLLQDIYKGHDRAKALGAYAAAGGSAAVCGPLIGGLVLSLGEPSIGWRILFLANVPLVLILVPLAFRLLPRPAGKHPEDAKPSIDILGALLLGGVVIASLIPTIYGAGAIAVTSLAIGTGALLAFAGWEILYHRRGRTPLLSAALVRSKGYALGTVVALCQFGVGAGMAAVTAFYFLAGTGMAPLAAAAILAPQAAGMLLASSFSWRFVARYGRAGIVYALLGSLACLIAKDLFVQGLDGGTAALAVAAVGLLQGVATGLVVAPNQTLTLAHAPVGAAGVAAGFYQLSQRFAAALCSAAAAGMFLQAHGAATGAASKDAFHQGIVMCCVLLGVALLAGGLDWLREARDRTKTRAVVVTSVKEAATTAVVLTPEGRTAAGTQRSEVTESVEAWAVEAGGAVGPVVGTPTSRSAGKPPST</sequence>
<dbReference type="GeneID" id="97302272"/>
<keyword evidence="4 5" id="KW-0472">Membrane</keyword>
<dbReference type="InterPro" id="IPR020846">
    <property type="entry name" value="MFS_dom"/>
</dbReference>
<evidence type="ECO:0000259" key="6">
    <source>
        <dbReference type="PROSITE" id="PS50850"/>
    </source>
</evidence>
<feature type="transmembrane region" description="Helical" evidence="5">
    <location>
        <begin position="206"/>
        <end position="225"/>
    </location>
</feature>
<dbReference type="AlphaFoldDB" id="A0A4Y3NEL4"/>
<dbReference type="PROSITE" id="PS50850">
    <property type="entry name" value="MFS"/>
    <property type="match status" value="1"/>
</dbReference>
<comment type="caution">
    <text evidence="7">The sequence shown here is derived from an EMBL/GenBank/DDBJ whole genome shotgun (WGS) entry which is preliminary data.</text>
</comment>
<keyword evidence="2 5" id="KW-0812">Transmembrane</keyword>
<proteinExistence type="predicted"/>
<dbReference type="Proteomes" id="UP000317715">
    <property type="component" value="Unassembled WGS sequence"/>
</dbReference>
<feature type="transmembrane region" description="Helical" evidence="5">
    <location>
        <begin position="303"/>
        <end position="324"/>
    </location>
</feature>
<evidence type="ECO:0000256" key="2">
    <source>
        <dbReference type="ARBA" id="ARBA00022692"/>
    </source>
</evidence>
<reference evidence="7 8" key="1">
    <citation type="submission" date="2019-06" db="EMBL/GenBank/DDBJ databases">
        <title>Whole genome shotgun sequence of Paenarthrobacter aurescens NBRC 12136.</title>
        <authorList>
            <person name="Hosoyama A."/>
            <person name="Uohara A."/>
            <person name="Ohji S."/>
            <person name="Ichikawa N."/>
        </authorList>
    </citation>
    <scope>NUCLEOTIDE SEQUENCE [LARGE SCALE GENOMIC DNA]</scope>
    <source>
        <strain evidence="7 8">NBRC 12136</strain>
    </source>
</reference>
<accession>A0A4Y3NEL4</accession>
<protein>
    <submittedName>
        <fullName evidence="7">MFS transporter</fullName>
    </submittedName>
</protein>
<comment type="subcellular location">
    <subcellularLocation>
        <location evidence="1">Cell membrane</location>
        <topology evidence="1">Multi-pass membrane protein</topology>
    </subcellularLocation>
</comment>
<dbReference type="PANTHER" id="PTHR42718">
    <property type="entry name" value="MAJOR FACILITATOR SUPERFAMILY MULTIDRUG TRANSPORTER MFSC"/>
    <property type="match status" value="1"/>
</dbReference>
<dbReference type="GO" id="GO:0005886">
    <property type="term" value="C:plasma membrane"/>
    <property type="evidence" value="ECO:0007669"/>
    <property type="project" value="UniProtKB-SubCell"/>
</dbReference>
<keyword evidence="3 5" id="KW-1133">Transmembrane helix</keyword>
<keyword evidence="8" id="KW-1185">Reference proteome</keyword>
<dbReference type="Pfam" id="PF07690">
    <property type="entry name" value="MFS_1"/>
    <property type="match status" value="1"/>
</dbReference>
<feature type="transmembrane region" description="Helical" evidence="5">
    <location>
        <begin position="77"/>
        <end position="96"/>
    </location>
</feature>
<name>A0A4Y3NEL4_PAEAU</name>